<evidence type="ECO:0000256" key="6">
    <source>
        <dbReference type="ARBA" id="ARBA00023136"/>
    </source>
</evidence>
<feature type="region of interest" description="Disordered" evidence="10">
    <location>
        <begin position="1"/>
        <end position="32"/>
    </location>
</feature>
<gene>
    <name evidence="12" type="ORF">CY34DRAFT_9162</name>
</gene>
<comment type="similarity">
    <text evidence="9">Belongs to the chloride channel (TC 2.A.49) family.</text>
</comment>
<evidence type="ECO:0000256" key="4">
    <source>
        <dbReference type="ARBA" id="ARBA00022989"/>
    </source>
</evidence>
<dbReference type="FunFam" id="1.10.3080.10:FF:000013">
    <property type="entry name" value="Voltage-gated chloride channel (ClcA)"/>
    <property type="match status" value="1"/>
</dbReference>
<accession>A0A0D0BBL1</accession>
<proteinExistence type="inferred from homology"/>
<evidence type="ECO:0000256" key="5">
    <source>
        <dbReference type="ARBA" id="ARBA00023065"/>
    </source>
</evidence>
<feature type="transmembrane region" description="Helical" evidence="9">
    <location>
        <begin position="432"/>
        <end position="455"/>
    </location>
</feature>
<comment type="caution">
    <text evidence="9">Lacks conserved residue(s) required for the propagation of feature annotation.</text>
</comment>
<dbReference type="PRINTS" id="PR00762">
    <property type="entry name" value="CLCHANNEL"/>
</dbReference>
<feature type="domain" description="CBS" evidence="11">
    <location>
        <begin position="876"/>
        <end position="933"/>
    </location>
</feature>
<evidence type="ECO:0000256" key="1">
    <source>
        <dbReference type="ARBA" id="ARBA00004141"/>
    </source>
</evidence>
<protein>
    <recommendedName>
        <fullName evidence="9">Chloride channel protein</fullName>
    </recommendedName>
</protein>
<comment type="subcellular location">
    <subcellularLocation>
        <location evidence="1 9">Membrane</location>
        <topology evidence="1 9">Multi-pass membrane protein</topology>
    </subcellularLocation>
</comment>
<evidence type="ECO:0000259" key="11">
    <source>
        <dbReference type="PROSITE" id="PS51371"/>
    </source>
</evidence>
<dbReference type="InterPro" id="IPR046342">
    <property type="entry name" value="CBS_dom_sf"/>
</dbReference>
<dbReference type="Gene3D" id="1.10.3080.10">
    <property type="entry name" value="Clc chloride channel"/>
    <property type="match status" value="1"/>
</dbReference>
<evidence type="ECO:0000256" key="7">
    <source>
        <dbReference type="ARBA" id="ARBA00023214"/>
    </source>
</evidence>
<keyword evidence="7 9" id="KW-0868">Chloride</keyword>
<dbReference type="InterPro" id="IPR014743">
    <property type="entry name" value="Cl-channel_core"/>
</dbReference>
<feature type="transmembrane region" description="Helical" evidence="9">
    <location>
        <begin position="293"/>
        <end position="316"/>
    </location>
</feature>
<keyword evidence="8" id="KW-0129">CBS domain</keyword>
<dbReference type="GO" id="GO:0005794">
    <property type="term" value="C:Golgi apparatus"/>
    <property type="evidence" value="ECO:0007669"/>
    <property type="project" value="TreeGrafter"/>
</dbReference>
<name>A0A0D0BBL1_9AGAM</name>
<dbReference type="InParanoid" id="A0A0D0BBL1"/>
<evidence type="ECO:0000313" key="13">
    <source>
        <dbReference type="Proteomes" id="UP000054485"/>
    </source>
</evidence>
<evidence type="ECO:0000256" key="10">
    <source>
        <dbReference type="SAM" id="MobiDB-lite"/>
    </source>
</evidence>
<dbReference type="PANTHER" id="PTHR45711:SF6">
    <property type="entry name" value="CHLORIDE CHANNEL PROTEIN"/>
    <property type="match status" value="1"/>
</dbReference>
<evidence type="ECO:0000256" key="8">
    <source>
        <dbReference type="PROSITE-ProRule" id="PRU00703"/>
    </source>
</evidence>
<dbReference type="Pfam" id="PF00654">
    <property type="entry name" value="Voltage_CLC"/>
    <property type="match status" value="1"/>
</dbReference>
<dbReference type="STRING" id="930992.A0A0D0BBL1"/>
<feature type="compositionally biased region" description="Low complexity" evidence="10">
    <location>
        <begin position="19"/>
        <end position="30"/>
    </location>
</feature>
<reference evidence="12 13" key="1">
    <citation type="submission" date="2014-04" db="EMBL/GenBank/DDBJ databases">
        <authorList>
            <consortium name="DOE Joint Genome Institute"/>
            <person name="Kuo A."/>
            <person name="Ruytinx J."/>
            <person name="Rineau F."/>
            <person name="Colpaert J."/>
            <person name="Kohler A."/>
            <person name="Nagy L.G."/>
            <person name="Floudas D."/>
            <person name="Copeland A."/>
            <person name="Barry K.W."/>
            <person name="Cichocki N."/>
            <person name="Veneault-Fourrey C."/>
            <person name="LaButti K."/>
            <person name="Lindquist E.A."/>
            <person name="Lipzen A."/>
            <person name="Lundell T."/>
            <person name="Morin E."/>
            <person name="Murat C."/>
            <person name="Sun H."/>
            <person name="Tunlid A."/>
            <person name="Henrissat B."/>
            <person name="Grigoriev I.V."/>
            <person name="Hibbett D.S."/>
            <person name="Martin F."/>
            <person name="Nordberg H.P."/>
            <person name="Cantor M.N."/>
            <person name="Hua S.X."/>
        </authorList>
    </citation>
    <scope>NUCLEOTIDE SEQUENCE [LARGE SCALE GENOMIC DNA]</scope>
    <source>
        <strain evidence="12 13">UH-Slu-Lm8-n1</strain>
    </source>
</reference>
<evidence type="ECO:0000313" key="12">
    <source>
        <dbReference type="EMBL" id="KIK47124.1"/>
    </source>
</evidence>
<dbReference type="PANTHER" id="PTHR45711">
    <property type="entry name" value="CHLORIDE CHANNEL PROTEIN"/>
    <property type="match status" value="1"/>
</dbReference>
<keyword evidence="5 9" id="KW-0406">Ion transport</keyword>
<sequence length="933" mass="102636">MSSLPKNNSASSLLASVQSGPPSGLLSGPSDTDYRRQRLQRIGSLSTPATQNQANDETTALRAVSNGTNYGTLPTVRPRRAYTQSSLWVARRPSTVPGLPLARSVTAISAPGSPSAFSPTFTGDTFRSRVSQQRPISAYDAPLVDAHAETADTNVDVRINGFRVWYSSFTSIDWLHDAIKDSARFARLRRGKSIRSRVRLAFDKSLGWIIVTIVGFLTAIAAFLVVRAEQWLFDLKQGYCMTAWWQARHFCCPEPDDYKSLDDHCPAWRIWSDVFASWTGFSELGGEESAVQYLVYTIIAILLASTSSLLTIYLTASTSFVTRKESGVLSPDFDKSGEQSTSSPSQPKRGVMYYAAGSGIPEIKTILSGFVIHGYLGGRVLFTKALGLALSVSSGLSLGKEGPFVHIASCIGNIVSRYHSKYENNEAKRREILSAACAAGVAVAFGAPIGGTLFSLEEVSYFFPPKVMWRSFFCAMIAAVTLRFLNPFGTNKLVLFQVTYDKEWHAYELIFFILLGVLGGVYGAYFSKLNYRWSRDVRGGTWLKAHPVAEVVLVTLVTTVLCFLNPYARMGGTELIYNLFSECRTGSKNSHFNLCVLDPSNFDHVWPIVQAISVAMIVKGCLTIITFGIKLPAGIFIPTLGVGACAGRIVGIAVQWLQYHYPDSTVFAVCKGDMDCVVPGLYAMVGAAAALSGVTRTTVSLAVIMFELTDTLTYAVPVMLSVLVAKTVADALEPKGIYDLVIELSQLPYLDAKHEYLWSNLSIKEVTDRDVDVIRVDRHNTVQSLRDQLQSLLNAEHDDGGFPILRPSRDEDGVRMVGYIGASELEHALTVAADGATEEVRFHTTYSHEDLGTSYSSWVEEPRQSEDDPFDFSIYMDQAPLTIQSNSPLELLHQFFVKLGARYVIVTDTDGDYEGVIDKKTWLAFLSELEEKS</sequence>
<keyword evidence="2 9" id="KW-0813">Transport</keyword>
<keyword evidence="4 9" id="KW-1133">Transmembrane helix</keyword>
<evidence type="ECO:0000256" key="9">
    <source>
        <dbReference type="RuleBase" id="RU361221"/>
    </source>
</evidence>
<feature type="transmembrane region" description="Helical" evidence="9">
    <location>
        <begin position="205"/>
        <end position="226"/>
    </location>
</feature>
<keyword evidence="6 9" id="KW-0472">Membrane</keyword>
<keyword evidence="3 9" id="KW-0812">Transmembrane</keyword>
<dbReference type="OrthoDB" id="431497at2759"/>
<organism evidence="12 13">
    <name type="scientific">Suillus luteus UH-Slu-Lm8-n1</name>
    <dbReference type="NCBI Taxonomy" id="930992"/>
    <lineage>
        <taxon>Eukaryota</taxon>
        <taxon>Fungi</taxon>
        <taxon>Dikarya</taxon>
        <taxon>Basidiomycota</taxon>
        <taxon>Agaricomycotina</taxon>
        <taxon>Agaricomycetes</taxon>
        <taxon>Agaricomycetidae</taxon>
        <taxon>Boletales</taxon>
        <taxon>Suillineae</taxon>
        <taxon>Suillaceae</taxon>
        <taxon>Suillus</taxon>
    </lineage>
</organism>
<dbReference type="HOGENOM" id="CLU_003181_2_0_1"/>
<feature type="transmembrane region" description="Helical" evidence="9">
    <location>
        <begin position="506"/>
        <end position="525"/>
    </location>
</feature>
<feature type="transmembrane region" description="Helical" evidence="9">
    <location>
        <begin position="545"/>
        <end position="564"/>
    </location>
</feature>
<evidence type="ECO:0000256" key="2">
    <source>
        <dbReference type="ARBA" id="ARBA00022448"/>
    </source>
</evidence>
<keyword evidence="13" id="KW-1185">Reference proteome</keyword>
<evidence type="ECO:0000256" key="3">
    <source>
        <dbReference type="ARBA" id="ARBA00022692"/>
    </source>
</evidence>
<dbReference type="SUPFAM" id="SSF54631">
    <property type="entry name" value="CBS-domain pair"/>
    <property type="match status" value="1"/>
</dbReference>
<dbReference type="AlphaFoldDB" id="A0A0D0BBL1"/>
<dbReference type="EMBL" id="KN835150">
    <property type="protein sequence ID" value="KIK47124.1"/>
    <property type="molecule type" value="Genomic_DNA"/>
</dbReference>
<dbReference type="PROSITE" id="PS51371">
    <property type="entry name" value="CBS"/>
    <property type="match status" value="1"/>
</dbReference>
<reference evidence="13" key="2">
    <citation type="submission" date="2015-01" db="EMBL/GenBank/DDBJ databases">
        <title>Evolutionary Origins and Diversification of the Mycorrhizal Mutualists.</title>
        <authorList>
            <consortium name="DOE Joint Genome Institute"/>
            <consortium name="Mycorrhizal Genomics Consortium"/>
            <person name="Kohler A."/>
            <person name="Kuo A."/>
            <person name="Nagy L.G."/>
            <person name="Floudas D."/>
            <person name="Copeland A."/>
            <person name="Barry K.W."/>
            <person name="Cichocki N."/>
            <person name="Veneault-Fourrey C."/>
            <person name="LaButti K."/>
            <person name="Lindquist E.A."/>
            <person name="Lipzen A."/>
            <person name="Lundell T."/>
            <person name="Morin E."/>
            <person name="Murat C."/>
            <person name="Riley R."/>
            <person name="Ohm R."/>
            <person name="Sun H."/>
            <person name="Tunlid A."/>
            <person name="Henrissat B."/>
            <person name="Grigoriev I.V."/>
            <person name="Hibbett D.S."/>
            <person name="Martin F."/>
        </authorList>
    </citation>
    <scope>NUCLEOTIDE SEQUENCE [LARGE SCALE GENOMIC DNA]</scope>
    <source>
        <strain evidence="13">UH-Slu-Lm8-n1</strain>
    </source>
</reference>
<dbReference type="CDD" id="cd03684">
    <property type="entry name" value="ClC_3_like"/>
    <property type="match status" value="1"/>
</dbReference>
<dbReference type="GO" id="GO:0005247">
    <property type="term" value="F:voltage-gated chloride channel activity"/>
    <property type="evidence" value="ECO:0007669"/>
    <property type="project" value="TreeGrafter"/>
</dbReference>
<dbReference type="InterPro" id="IPR000644">
    <property type="entry name" value="CBS_dom"/>
</dbReference>
<feature type="compositionally biased region" description="Polar residues" evidence="10">
    <location>
        <begin position="1"/>
        <end position="18"/>
    </location>
</feature>
<dbReference type="Proteomes" id="UP000054485">
    <property type="component" value="Unassembled WGS sequence"/>
</dbReference>
<dbReference type="SUPFAM" id="SSF81340">
    <property type="entry name" value="Clc chloride channel"/>
    <property type="match status" value="1"/>
</dbReference>
<dbReference type="GO" id="GO:0005769">
    <property type="term" value="C:early endosome"/>
    <property type="evidence" value="ECO:0007669"/>
    <property type="project" value="TreeGrafter"/>
</dbReference>
<dbReference type="GO" id="GO:0005886">
    <property type="term" value="C:plasma membrane"/>
    <property type="evidence" value="ECO:0007669"/>
    <property type="project" value="TreeGrafter"/>
</dbReference>
<dbReference type="InterPro" id="IPR001807">
    <property type="entry name" value="ClC"/>
</dbReference>